<accession>A0A0V0SDZ6</accession>
<reference evidence="1 2" key="1">
    <citation type="submission" date="2015-01" db="EMBL/GenBank/DDBJ databases">
        <title>Evolution of Trichinella species and genotypes.</title>
        <authorList>
            <person name="Korhonen P.K."/>
            <person name="Edoardo P."/>
            <person name="Giuseppe L.R."/>
            <person name="Gasser R.B."/>
        </authorList>
    </citation>
    <scope>NUCLEOTIDE SEQUENCE [LARGE SCALE GENOMIC DNA]</scope>
    <source>
        <strain evidence="1">ISS37</strain>
    </source>
</reference>
<sequence length="155" mass="17707">MRMSKSKCGVNHHSKEREQEHEVKVPLLCYASYTPTVIFFDGTYGLSLLRKASSRVITQIKMDKTLTSERVTVMHYARQRTSQPRIVLIGVLVFAKSLRSSVVSRQMKDLHLEPSRRDPAIQMVTLQLICIQRQISSVLEPSLICSVCCLYQHSV</sequence>
<dbReference type="EMBL" id="JYDL01000014">
    <property type="protein sequence ID" value="KRX24957.1"/>
    <property type="molecule type" value="Genomic_DNA"/>
</dbReference>
<protein>
    <submittedName>
        <fullName evidence="1">Uncharacterized protein</fullName>
    </submittedName>
</protein>
<proteinExistence type="predicted"/>
<gene>
    <name evidence="1" type="ORF">T07_13555</name>
</gene>
<dbReference type="OrthoDB" id="10492377at2759"/>
<dbReference type="Proteomes" id="UP000054630">
    <property type="component" value="Unassembled WGS sequence"/>
</dbReference>
<evidence type="ECO:0000313" key="2">
    <source>
        <dbReference type="Proteomes" id="UP000054630"/>
    </source>
</evidence>
<name>A0A0V0SDZ6_9BILA</name>
<organism evidence="1 2">
    <name type="scientific">Trichinella nelsoni</name>
    <dbReference type="NCBI Taxonomy" id="6336"/>
    <lineage>
        <taxon>Eukaryota</taxon>
        <taxon>Metazoa</taxon>
        <taxon>Ecdysozoa</taxon>
        <taxon>Nematoda</taxon>
        <taxon>Enoplea</taxon>
        <taxon>Dorylaimia</taxon>
        <taxon>Trichinellida</taxon>
        <taxon>Trichinellidae</taxon>
        <taxon>Trichinella</taxon>
    </lineage>
</organism>
<keyword evidence="2" id="KW-1185">Reference proteome</keyword>
<dbReference type="AlphaFoldDB" id="A0A0V0SDZ6"/>
<comment type="caution">
    <text evidence="1">The sequence shown here is derived from an EMBL/GenBank/DDBJ whole genome shotgun (WGS) entry which is preliminary data.</text>
</comment>
<evidence type="ECO:0000313" key="1">
    <source>
        <dbReference type="EMBL" id="KRX24957.1"/>
    </source>
</evidence>